<organism evidence="1 2">
    <name type="scientific">Evansella caseinilytica</name>
    <dbReference type="NCBI Taxonomy" id="1503961"/>
    <lineage>
        <taxon>Bacteria</taxon>
        <taxon>Bacillati</taxon>
        <taxon>Bacillota</taxon>
        <taxon>Bacilli</taxon>
        <taxon>Bacillales</taxon>
        <taxon>Bacillaceae</taxon>
        <taxon>Evansella</taxon>
    </lineage>
</organism>
<evidence type="ECO:0000313" key="1">
    <source>
        <dbReference type="EMBL" id="SDZ58882.1"/>
    </source>
</evidence>
<accession>A0A1H3U8X3</accession>
<dbReference type="AlphaFoldDB" id="A0A1H3U8X3"/>
<dbReference type="STRING" id="1503961.SAMN05421736_11972"/>
<proteinExistence type="predicted"/>
<name>A0A1H3U8X3_9BACI</name>
<dbReference type="Proteomes" id="UP000198935">
    <property type="component" value="Unassembled WGS sequence"/>
</dbReference>
<gene>
    <name evidence="1" type="ORF">SAMN05421736_11972</name>
</gene>
<keyword evidence="2" id="KW-1185">Reference proteome</keyword>
<dbReference type="EMBL" id="FNPI01000019">
    <property type="protein sequence ID" value="SDZ58882.1"/>
    <property type="molecule type" value="Genomic_DNA"/>
</dbReference>
<reference evidence="2" key="1">
    <citation type="submission" date="2016-10" db="EMBL/GenBank/DDBJ databases">
        <authorList>
            <person name="Varghese N."/>
            <person name="Submissions S."/>
        </authorList>
    </citation>
    <scope>NUCLEOTIDE SEQUENCE [LARGE SCALE GENOMIC DNA]</scope>
    <source>
        <strain evidence="2">SP</strain>
    </source>
</reference>
<protein>
    <submittedName>
        <fullName evidence="1">Uncharacterized protein</fullName>
    </submittedName>
</protein>
<evidence type="ECO:0000313" key="2">
    <source>
        <dbReference type="Proteomes" id="UP000198935"/>
    </source>
</evidence>
<sequence>MLCDELVCENEVLPMVEIVEVSGGSAAVVQLVAISANHHFHTAAAR</sequence>